<dbReference type="InterPro" id="IPR050282">
    <property type="entry name" value="Cycloisomerase_2"/>
</dbReference>
<feature type="chain" id="PRO_5045129283" evidence="1">
    <location>
        <begin position="24"/>
        <end position="367"/>
    </location>
</feature>
<comment type="caution">
    <text evidence="2">The sequence shown here is derived from an EMBL/GenBank/DDBJ whole genome shotgun (WGS) entry which is preliminary data.</text>
</comment>
<dbReference type="PANTHER" id="PTHR30344">
    <property type="entry name" value="6-PHOSPHOGLUCONOLACTONASE-RELATED"/>
    <property type="match status" value="1"/>
</dbReference>
<evidence type="ECO:0000313" key="3">
    <source>
        <dbReference type="Proteomes" id="UP000778578"/>
    </source>
</evidence>
<reference evidence="2 3" key="1">
    <citation type="submission" date="2021-08" db="EMBL/GenBank/DDBJ databases">
        <title>WGS of actinomycetes from Thailand.</title>
        <authorList>
            <person name="Thawai C."/>
        </authorList>
    </citation>
    <scope>NUCLEOTIDE SEQUENCE [LARGE SCALE GENOMIC DNA]</scope>
    <source>
        <strain evidence="2 3">PLK6-54</strain>
    </source>
</reference>
<keyword evidence="1" id="KW-0732">Signal</keyword>
<dbReference type="Proteomes" id="UP000778578">
    <property type="component" value="Unassembled WGS sequence"/>
</dbReference>
<dbReference type="SUPFAM" id="SSF63825">
    <property type="entry name" value="YWTD domain"/>
    <property type="match status" value="2"/>
</dbReference>
<gene>
    <name evidence="2" type="ORF">K7862_33790</name>
</gene>
<evidence type="ECO:0000256" key="1">
    <source>
        <dbReference type="SAM" id="SignalP"/>
    </source>
</evidence>
<name>A0ABS7QHC6_9ACTN</name>
<dbReference type="PROSITE" id="PS51257">
    <property type="entry name" value="PROKAR_LIPOPROTEIN"/>
    <property type="match status" value="1"/>
</dbReference>
<feature type="signal peptide" evidence="1">
    <location>
        <begin position="1"/>
        <end position="23"/>
    </location>
</feature>
<sequence>MTSTALRTASLLTAALACATVFAGPAGAYSPSSGSMVFVQTDNPQGNTIVAYHQTTGGSLHQAGTYTTGGLGGQIPGTGPDNLASQGALTYDQAHHLLYAVNAGSNTITVFSVDGDRLIRRQILPSAGSFPVSVAVHGNHVYVLNSGDGGSVQGYLNVGGLLVKVPSWHRGLDLASGTTPGQVGITPDGGKLVVTTKSGDSIDVFPIGPLGPAGGPVVTRTPGQGPFGFTFDAAGRLIVTESATNSVATFTIGRDAQLTKVSEVATGQTATCWVIGTGDHFYASNAASASLTGLSENAHGSLTSIGDTTTAAGTVDAAVTSDGKFLHVQTGVAGGVDSFRVDSDGSLTKTGTVTVPDAAGGEGIVAL</sequence>
<protein>
    <submittedName>
        <fullName evidence="2">Lactonase family protein</fullName>
    </submittedName>
</protein>
<accession>A0ABS7QHC6</accession>
<dbReference type="RefSeq" id="WP_222969003.1">
    <property type="nucleotide sequence ID" value="NZ_JAINZZ010000078.1"/>
</dbReference>
<evidence type="ECO:0000313" key="2">
    <source>
        <dbReference type="EMBL" id="MBY8882577.1"/>
    </source>
</evidence>
<keyword evidence="3" id="KW-1185">Reference proteome</keyword>
<proteinExistence type="predicted"/>
<dbReference type="Gene3D" id="2.130.10.10">
    <property type="entry name" value="YVTN repeat-like/Quinoprotein amine dehydrogenase"/>
    <property type="match status" value="2"/>
</dbReference>
<dbReference type="InterPro" id="IPR015943">
    <property type="entry name" value="WD40/YVTN_repeat-like_dom_sf"/>
</dbReference>
<dbReference type="PANTHER" id="PTHR30344:SF1">
    <property type="entry name" value="6-PHOSPHOGLUCONOLACTONASE"/>
    <property type="match status" value="1"/>
</dbReference>
<dbReference type="EMBL" id="JAINZZ010000078">
    <property type="protein sequence ID" value="MBY8882577.1"/>
    <property type="molecule type" value="Genomic_DNA"/>
</dbReference>
<organism evidence="2 3">
    <name type="scientific">Actinacidiphila acidipaludis</name>
    <dbReference type="NCBI Taxonomy" id="2873382"/>
    <lineage>
        <taxon>Bacteria</taxon>
        <taxon>Bacillati</taxon>
        <taxon>Actinomycetota</taxon>
        <taxon>Actinomycetes</taxon>
        <taxon>Kitasatosporales</taxon>
        <taxon>Streptomycetaceae</taxon>
        <taxon>Actinacidiphila</taxon>
    </lineage>
</organism>